<evidence type="ECO:0000256" key="1">
    <source>
        <dbReference type="SAM" id="MobiDB-lite"/>
    </source>
</evidence>
<keyword evidence="2" id="KW-0812">Transmembrane</keyword>
<dbReference type="InterPro" id="IPR031140">
    <property type="entry name" value="IDD1-16"/>
</dbReference>
<feature type="transmembrane region" description="Helical" evidence="2">
    <location>
        <begin position="53"/>
        <end position="78"/>
    </location>
</feature>
<dbReference type="PANTHER" id="PTHR10593:SF127">
    <property type="entry name" value="OS04G0566400 PROTEIN"/>
    <property type="match status" value="1"/>
</dbReference>
<dbReference type="PANTHER" id="PTHR10593">
    <property type="entry name" value="SERINE/THREONINE-PROTEIN KINASE RIO"/>
    <property type="match status" value="1"/>
</dbReference>
<evidence type="ECO:0000313" key="3">
    <source>
        <dbReference type="EMBL" id="KAL0390973.1"/>
    </source>
</evidence>
<dbReference type="EMBL" id="JACGWM010000002">
    <property type="protein sequence ID" value="KAL0390973.1"/>
    <property type="molecule type" value="Genomic_DNA"/>
</dbReference>
<evidence type="ECO:0000256" key="2">
    <source>
        <dbReference type="SAM" id="Phobius"/>
    </source>
</evidence>
<dbReference type="GO" id="GO:0005634">
    <property type="term" value="C:nucleus"/>
    <property type="evidence" value="ECO:0007669"/>
    <property type="project" value="TreeGrafter"/>
</dbReference>
<feature type="compositionally biased region" description="Basic residues" evidence="1">
    <location>
        <begin position="135"/>
        <end position="152"/>
    </location>
</feature>
<feature type="region of interest" description="Disordered" evidence="1">
    <location>
        <begin position="131"/>
        <end position="162"/>
    </location>
</feature>
<keyword evidence="2" id="KW-1133">Transmembrane helix</keyword>
<reference evidence="3" key="2">
    <citation type="journal article" date="2024" name="Plant">
        <title>Genomic evolution and insights into agronomic trait innovations of Sesamum species.</title>
        <authorList>
            <person name="Miao H."/>
            <person name="Wang L."/>
            <person name="Qu L."/>
            <person name="Liu H."/>
            <person name="Sun Y."/>
            <person name="Le M."/>
            <person name="Wang Q."/>
            <person name="Wei S."/>
            <person name="Zheng Y."/>
            <person name="Lin W."/>
            <person name="Duan Y."/>
            <person name="Cao H."/>
            <person name="Xiong S."/>
            <person name="Wang X."/>
            <person name="Wei L."/>
            <person name="Li C."/>
            <person name="Ma Q."/>
            <person name="Ju M."/>
            <person name="Zhao R."/>
            <person name="Li G."/>
            <person name="Mu C."/>
            <person name="Tian Q."/>
            <person name="Mei H."/>
            <person name="Zhang T."/>
            <person name="Gao T."/>
            <person name="Zhang H."/>
        </authorList>
    </citation>
    <scope>NUCLEOTIDE SEQUENCE</scope>
    <source>
        <strain evidence="3">KEN8</strain>
    </source>
</reference>
<proteinExistence type="predicted"/>
<protein>
    <submittedName>
        <fullName evidence="3">Zinc finger protein ENHYDROUS</fullName>
    </submittedName>
</protein>
<dbReference type="GO" id="GO:0003700">
    <property type="term" value="F:DNA-binding transcription factor activity"/>
    <property type="evidence" value="ECO:0007669"/>
    <property type="project" value="TreeGrafter"/>
</dbReference>
<name>A0AAW2SEW5_9LAMI</name>
<dbReference type="AlphaFoldDB" id="A0AAW2SEW5"/>
<accession>A0AAW2SEW5</accession>
<comment type="caution">
    <text evidence="3">The sequence shown here is derived from an EMBL/GenBank/DDBJ whole genome shotgun (WGS) entry which is preliminary data.</text>
</comment>
<feature type="transmembrane region" description="Helical" evidence="2">
    <location>
        <begin position="21"/>
        <end position="41"/>
    </location>
</feature>
<reference evidence="3" key="1">
    <citation type="submission" date="2020-06" db="EMBL/GenBank/DDBJ databases">
        <authorList>
            <person name="Li T."/>
            <person name="Hu X."/>
            <person name="Zhang T."/>
            <person name="Song X."/>
            <person name="Zhang H."/>
            <person name="Dai N."/>
            <person name="Sheng W."/>
            <person name="Hou X."/>
            <person name="Wei L."/>
        </authorList>
    </citation>
    <scope>NUCLEOTIDE SEQUENCE</scope>
    <source>
        <strain evidence="3">KEN8</strain>
        <tissue evidence="3">Leaf</tissue>
    </source>
</reference>
<keyword evidence="2" id="KW-0472">Membrane</keyword>
<sequence>MLVRKGWAVAWRREGEGDGRWLVWGSGAVQVGFPVGGWWLVAGLGWGVAQVGLSVAGLGVGVAQVGLSVGVGAGWFGVGGTGIASQLFCSSEVMFPAVMSNSNPVSEEASISSAGPRVQDFGSLNQLLQKSTSSNHHHHHHHQPQKTKKKRNLPGNPDPDAEVIALSPKTLLATNRFICEICNKDFREIKTFNFTEEGTTFHGN</sequence>
<organism evidence="3">
    <name type="scientific">Sesamum calycinum</name>
    <dbReference type="NCBI Taxonomy" id="2727403"/>
    <lineage>
        <taxon>Eukaryota</taxon>
        <taxon>Viridiplantae</taxon>
        <taxon>Streptophyta</taxon>
        <taxon>Embryophyta</taxon>
        <taxon>Tracheophyta</taxon>
        <taxon>Spermatophyta</taxon>
        <taxon>Magnoliopsida</taxon>
        <taxon>eudicotyledons</taxon>
        <taxon>Gunneridae</taxon>
        <taxon>Pentapetalae</taxon>
        <taxon>asterids</taxon>
        <taxon>lamiids</taxon>
        <taxon>Lamiales</taxon>
        <taxon>Pedaliaceae</taxon>
        <taxon>Sesamum</taxon>
    </lineage>
</organism>
<gene>
    <name evidence="3" type="ORF">Scaly_0454400</name>
</gene>